<gene>
    <name evidence="9" type="ORF">AKO1_013550</name>
</gene>
<comment type="similarity">
    <text evidence="1">Belongs to the AB hydrolase superfamily. Lipase family.</text>
</comment>
<name>A0AAW2ZHU0_9EUKA</name>
<dbReference type="SUPFAM" id="SSF53474">
    <property type="entry name" value="alpha/beta-Hydrolases"/>
    <property type="match status" value="1"/>
</dbReference>
<keyword evidence="7" id="KW-0040">ANK repeat</keyword>
<dbReference type="Gene3D" id="3.40.50.1820">
    <property type="entry name" value="alpha/beta hydrolase"/>
    <property type="match status" value="1"/>
</dbReference>
<evidence type="ECO:0000256" key="2">
    <source>
        <dbReference type="ARBA" id="ARBA00022729"/>
    </source>
</evidence>
<dbReference type="AlphaFoldDB" id="A0AAW2ZHU0"/>
<keyword evidence="2" id="KW-0732">Signal</keyword>
<dbReference type="InterPro" id="IPR029058">
    <property type="entry name" value="AB_hydrolase_fold"/>
</dbReference>
<dbReference type="FunFam" id="3.40.50.1820:FF:000057">
    <property type="entry name" value="Lipase"/>
    <property type="match status" value="1"/>
</dbReference>
<dbReference type="Pfam" id="PF12796">
    <property type="entry name" value="Ank_2"/>
    <property type="match status" value="1"/>
</dbReference>
<dbReference type="Gene3D" id="1.25.40.20">
    <property type="entry name" value="Ankyrin repeat-containing domain"/>
    <property type="match status" value="1"/>
</dbReference>
<evidence type="ECO:0000256" key="4">
    <source>
        <dbReference type="ARBA" id="ARBA00022963"/>
    </source>
</evidence>
<dbReference type="PANTHER" id="PTHR11005">
    <property type="entry name" value="LYSOSOMAL ACID LIPASE-RELATED"/>
    <property type="match status" value="1"/>
</dbReference>
<evidence type="ECO:0000256" key="1">
    <source>
        <dbReference type="ARBA" id="ARBA00010701"/>
    </source>
</evidence>
<sequence length="749" mass="84963">MSGRPRNSSSFLVQAAISNSIRTRQPLEKITTLLEQYPHLRKSLSDDVIGSCNAIQLAVSNENLEVTEHLLSSDEDTIISQELTAKCEKGDETAIQLALKTDAIIRLDFVRLILLKAKGTINFINVRNSQGFTPLHTAIEKDCSIQILELLLQSGADINMLDESNRNILHLCSYYNRPAQAEFILDQVLKRRMLEPEEPTIYLTDKDKDGNNPVHTAAEVGSFDVCRSHVIFMMEEDIRHALESNDKYARPLTRSVLDEQNNQLHVPHITAYTNNHLQVYEWLSEHYTLVTNKTLHGETKPKNMLSNIWDSTYNTFSTIRDDVTQNLSEWKLGAKAGQFMDAPVEHLQKWGYNYAEFIGRKGSEIGTAGTQFVQTVGSKLLPEYNAQKEQDNLFEWVESHGYHIESHQVETEDGFTLTLFRLLPKNKSDDVVSAPVVFLQHGLFNSACTWVVTGPKQALAFRLSDAGYDVWMGNNRGVQFSRSHKTHGVDNVEYWKWSWYHMAKYDFPGQINYVLKATKAETISYIGHSQGTTQAFAGLCLDRDLLQKINLFVALAPVAKISNQKSRLLKTLSMMKTEAVIAALGLGEIGATMISRSFLPQIVTRLIGYENFDIWSLSLDCDIDKEALPIISLYEPSPTSIYNLLHWAQLSRTGRFEAYDYGVENNVILYDSDVPPEFDVKMVTTPIAIFYGDCDYLSNADDVQYLLGCIPNLVYSEKVLGFRHNDFVWGRSANEKVYDKLVELLNLYK</sequence>
<protein>
    <submittedName>
        <fullName evidence="9">Triacylglycerol lipase</fullName>
    </submittedName>
</protein>
<dbReference type="InterPro" id="IPR002110">
    <property type="entry name" value="Ankyrin_rpt"/>
</dbReference>
<keyword evidence="6" id="KW-0325">Glycoprotein</keyword>
<dbReference type="InterPro" id="IPR036770">
    <property type="entry name" value="Ankyrin_rpt-contain_sf"/>
</dbReference>
<dbReference type="GO" id="GO:0016042">
    <property type="term" value="P:lipid catabolic process"/>
    <property type="evidence" value="ECO:0007669"/>
    <property type="project" value="UniProtKB-KW"/>
</dbReference>
<keyword evidence="4" id="KW-0442">Lipid degradation</keyword>
<feature type="domain" description="Partial AB-hydrolase lipase" evidence="8">
    <location>
        <begin position="396"/>
        <end position="453"/>
    </location>
</feature>
<evidence type="ECO:0000256" key="7">
    <source>
        <dbReference type="PROSITE-ProRule" id="PRU00023"/>
    </source>
</evidence>
<organism evidence="9 10">
    <name type="scientific">Acrasis kona</name>
    <dbReference type="NCBI Taxonomy" id="1008807"/>
    <lineage>
        <taxon>Eukaryota</taxon>
        <taxon>Discoba</taxon>
        <taxon>Heterolobosea</taxon>
        <taxon>Tetramitia</taxon>
        <taxon>Eutetramitia</taxon>
        <taxon>Acrasidae</taxon>
        <taxon>Acrasis</taxon>
    </lineage>
</organism>
<keyword evidence="10" id="KW-1185">Reference proteome</keyword>
<dbReference type="PROSITE" id="PS50297">
    <property type="entry name" value="ANK_REP_REGION"/>
    <property type="match status" value="1"/>
</dbReference>
<dbReference type="EMBL" id="JAOPGA020001485">
    <property type="protein sequence ID" value="KAL0488862.1"/>
    <property type="molecule type" value="Genomic_DNA"/>
</dbReference>
<dbReference type="InterPro" id="IPR006693">
    <property type="entry name" value="AB_hydrolase_lipase"/>
</dbReference>
<keyword evidence="5" id="KW-0443">Lipid metabolism</keyword>
<evidence type="ECO:0000256" key="3">
    <source>
        <dbReference type="ARBA" id="ARBA00022801"/>
    </source>
</evidence>
<dbReference type="Pfam" id="PF04083">
    <property type="entry name" value="Abhydro_lipase"/>
    <property type="match status" value="1"/>
</dbReference>
<dbReference type="SUPFAM" id="SSF48403">
    <property type="entry name" value="Ankyrin repeat"/>
    <property type="match status" value="1"/>
</dbReference>
<reference evidence="9 10" key="1">
    <citation type="submission" date="2024-03" db="EMBL/GenBank/DDBJ databases">
        <title>The Acrasis kona genome and developmental transcriptomes reveal deep origins of eukaryotic multicellular pathways.</title>
        <authorList>
            <person name="Sheikh S."/>
            <person name="Fu C.-J."/>
            <person name="Brown M.W."/>
            <person name="Baldauf S.L."/>
        </authorList>
    </citation>
    <scope>NUCLEOTIDE SEQUENCE [LARGE SCALE GENOMIC DNA]</scope>
    <source>
        <strain evidence="9 10">ATCC MYA-3509</strain>
    </source>
</reference>
<dbReference type="SMART" id="SM00248">
    <property type="entry name" value="ANK"/>
    <property type="match status" value="5"/>
</dbReference>
<evidence type="ECO:0000256" key="5">
    <source>
        <dbReference type="ARBA" id="ARBA00023098"/>
    </source>
</evidence>
<dbReference type="Proteomes" id="UP001431209">
    <property type="component" value="Unassembled WGS sequence"/>
</dbReference>
<accession>A0AAW2ZHU0</accession>
<comment type="caution">
    <text evidence="9">The sequence shown here is derived from an EMBL/GenBank/DDBJ whole genome shotgun (WGS) entry which is preliminary data.</text>
</comment>
<dbReference type="PROSITE" id="PS50088">
    <property type="entry name" value="ANK_REPEAT"/>
    <property type="match status" value="1"/>
</dbReference>
<evidence type="ECO:0000259" key="8">
    <source>
        <dbReference type="Pfam" id="PF04083"/>
    </source>
</evidence>
<evidence type="ECO:0000313" key="10">
    <source>
        <dbReference type="Proteomes" id="UP001431209"/>
    </source>
</evidence>
<evidence type="ECO:0000256" key="6">
    <source>
        <dbReference type="ARBA" id="ARBA00023180"/>
    </source>
</evidence>
<evidence type="ECO:0000313" key="9">
    <source>
        <dbReference type="EMBL" id="KAL0488862.1"/>
    </source>
</evidence>
<feature type="repeat" description="ANK" evidence="7">
    <location>
        <begin position="130"/>
        <end position="163"/>
    </location>
</feature>
<dbReference type="GO" id="GO:0016787">
    <property type="term" value="F:hydrolase activity"/>
    <property type="evidence" value="ECO:0007669"/>
    <property type="project" value="UniProtKB-KW"/>
</dbReference>
<keyword evidence="3" id="KW-0378">Hydrolase</keyword>
<proteinExistence type="inferred from homology"/>